<keyword evidence="3" id="KW-1185">Reference proteome</keyword>
<proteinExistence type="predicted"/>
<organism evidence="2 3">
    <name type="scientific">Tetraparma gracilis</name>
    <dbReference type="NCBI Taxonomy" id="2962635"/>
    <lineage>
        <taxon>Eukaryota</taxon>
        <taxon>Sar</taxon>
        <taxon>Stramenopiles</taxon>
        <taxon>Ochrophyta</taxon>
        <taxon>Bolidophyceae</taxon>
        <taxon>Parmales</taxon>
        <taxon>Triparmaceae</taxon>
        <taxon>Tetraparma</taxon>
    </lineage>
</organism>
<gene>
    <name evidence="2" type="ORF">TeGR_g4129</name>
</gene>
<name>A0ABQ6MW24_9STRA</name>
<keyword evidence="1" id="KW-0812">Transmembrane</keyword>
<keyword evidence="1" id="KW-1133">Transmembrane helix</keyword>
<dbReference type="Proteomes" id="UP001165060">
    <property type="component" value="Unassembled WGS sequence"/>
</dbReference>
<accession>A0ABQ6MW24</accession>
<feature type="transmembrane region" description="Helical" evidence="1">
    <location>
        <begin position="440"/>
        <end position="463"/>
    </location>
</feature>
<reference evidence="2 3" key="1">
    <citation type="journal article" date="2023" name="Commun. Biol.">
        <title>Genome analysis of Parmales, the sister group of diatoms, reveals the evolutionary specialization of diatoms from phago-mixotrophs to photoautotrophs.</title>
        <authorList>
            <person name="Ban H."/>
            <person name="Sato S."/>
            <person name="Yoshikawa S."/>
            <person name="Yamada K."/>
            <person name="Nakamura Y."/>
            <person name="Ichinomiya M."/>
            <person name="Sato N."/>
            <person name="Blanc-Mathieu R."/>
            <person name="Endo H."/>
            <person name="Kuwata A."/>
            <person name="Ogata H."/>
        </authorList>
    </citation>
    <scope>NUCLEOTIDE SEQUENCE [LARGE SCALE GENOMIC DNA]</scope>
</reference>
<feature type="transmembrane region" description="Helical" evidence="1">
    <location>
        <begin position="42"/>
        <end position="60"/>
    </location>
</feature>
<feature type="transmembrane region" description="Helical" evidence="1">
    <location>
        <begin position="12"/>
        <end position="30"/>
    </location>
</feature>
<evidence type="ECO:0000256" key="1">
    <source>
        <dbReference type="SAM" id="Phobius"/>
    </source>
</evidence>
<sequence>MPPSTAGDKLRLVASGIVSLVSPPAFLFLVRRLDQLENVKADLLACAVLVIEGVAFAKMIRGHGKGKGTNRAVFAIPAFTVCLYLTLVAVSSSTSEVASSMNASTSGPAPLPLPTNTPAVPSDSTCRWYEGTDMWPISLPSSSTYPDSSILADSNLRSPSCKEAFEEADMAMLLGAINALDVVATLTDVTDDQWDKEECKSKLMDVARRAMTPYCSSSCAPLGFCDADCWSAKESCGRMASYHVLEYIMEGGMRYEEAMVPVLGDLAPCVSEIFAYVTGEGDGSKICNSAASRDSTFSHMSFGSTPNSDCLLLEDDPNSFLRGSTTGECSLARWDEYDEELASVVTYNDALAANATAAHVEVDEEEAGPERPRWREPAAGLIPALMFVVLWVGDWLSGKKDASSANMNAVAPVVDGGTPTPLRPASSSDLSRQLHFWDTFGATGVFAALTLLALGVLALVIGYRAENAGETSALQAILLYAVAVKATENWFTTVVFWRSAVDREVDIHDGAVNPLEKFDKIPVQFIAR</sequence>
<evidence type="ECO:0000313" key="2">
    <source>
        <dbReference type="EMBL" id="GMI33963.1"/>
    </source>
</evidence>
<feature type="transmembrane region" description="Helical" evidence="1">
    <location>
        <begin position="72"/>
        <end position="91"/>
    </location>
</feature>
<keyword evidence="1" id="KW-0472">Membrane</keyword>
<protein>
    <submittedName>
        <fullName evidence="2">Uncharacterized protein</fullName>
    </submittedName>
</protein>
<dbReference type="EMBL" id="BRYB01000612">
    <property type="protein sequence ID" value="GMI33963.1"/>
    <property type="molecule type" value="Genomic_DNA"/>
</dbReference>
<feature type="transmembrane region" description="Helical" evidence="1">
    <location>
        <begin position="378"/>
        <end position="397"/>
    </location>
</feature>
<evidence type="ECO:0000313" key="3">
    <source>
        <dbReference type="Proteomes" id="UP001165060"/>
    </source>
</evidence>
<comment type="caution">
    <text evidence="2">The sequence shown here is derived from an EMBL/GenBank/DDBJ whole genome shotgun (WGS) entry which is preliminary data.</text>
</comment>